<dbReference type="PANTHER" id="PTHR35011">
    <property type="entry name" value="2,3-DIKETO-L-GULONATE TRAP TRANSPORTER SMALL PERMEASE PROTEIN YIAM"/>
    <property type="match status" value="1"/>
</dbReference>
<evidence type="ECO:0000259" key="10">
    <source>
        <dbReference type="Pfam" id="PF04290"/>
    </source>
</evidence>
<dbReference type="RefSeq" id="WP_131904427.1">
    <property type="nucleotide sequence ID" value="NZ_BAAAFU010000008.1"/>
</dbReference>
<feature type="transmembrane region" description="Helical" evidence="9">
    <location>
        <begin position="70"/>
        <end position="86"/>
    </location>
</feature>
<dbReference type="GO" id="GO:0005886">
    <property type="term" value="C:plasma membrane"/>
    <property type="evidence" value="ECO:0007669"/>
    <property type="project" value="UniProtKB-SubCell"/>
</dbReference>
<comment type="similarity">
    <text evidence="8 9">Belongs to the TRAP transporter small permease family.</text>
</comment>
<evidence type="ECO:0000256" key="3">
    <source>
        <dbReference type="ARBA" id="ARBA00022475"/>
    </source>
</evidence>
<gene>
    <name evidence="11" type="ORF">EV695_0609</name>
</gene>
<dbReference type="EMBL" id="SMFQ01000002">
    <property type="protein sequence ID" value="TCJ88751.1"/>
    <property type="molecule type" value="Genomic_DNA"/>
</dbReference>
<evidence type="ECO:0000256" key="5">
    <source>
        <dbReference type="ARBA" id="ARBA00022692"/>
    </source>
</evidence>
<keyword evidence="3" id="KW-1003">Cell membrane</keyword>
<keyword evidence="6 9" id="KW-1133">Transmembrane helix</keyword>
<comment type="subcellular location">
    <subcellularLocation>
        <location evidence="1 9">Cell inner membrane</location>
        <topology evidence="1 9">Multi-pass membrane protein</topology>
    </subcellularLocation>
</comment>
<comment type="function">
    <text evidence="9">Part of the tripartite ATP-independent periplasmic (TRAP) transport system.</text>
</comment>
<evidence type="ECO:0000256" key="7">
    <source>
        <dbReference type="ARBA" id="ARBA00023136"/>
    </source>
</evidence>
<dbReference type="GO" id="GO:0022857">
    <property type="term" value="F:transmembrane transporter activity"/>
    <property type="evidence" value="ECO:0007669"/>
    <property type="project" value="UniProtKB-UniRule"/>
</dbReference>
<sequence length="187" mass="21337">MSIPAQNNESIPSRGDLPHTKTSARLDKFVTKIGEYSSWLWVITIGFILYSVISRYLFGQGSVMLEEIQWHLAGAAWLIGLSYTLVDNEHVRVDVLHERLSRRTQAWIEVFGITLLLLPFLFISLNEMIPYVYSSYEQGEVSISPNGLPYRWLIKLFLPLAIVLLIIASFSRLLRVIALLSNKKGKN</sequence>
<dbReference type="Pfam" id="PF04290">
    <property type="entry name" value="DctQ"/>
    <property type="match status" value="1"/>
</dbReference>
<feature type="transmembrane region" description="Helical" evidence="9">
    <location>
        <begin position="152"/>
        <end position="174"/>
    </location>
</feature>
<protein>
    <recommendedName>
        <fullName evidence="9">TRAP transporter small permease protein</fullName>
    </recommendedName>
</protein>
<comment type="caution">
    <text evidence="11">The sequence shown here is derived from an EMBL/GenBank/DDBJ whole genome shotgun (WGS) entry which is preliminary data.</text>
</comment>
<feature type="transmembrane region" description="Helical" evidence="9">
    <location>
        <begin position="106"/>
        <end position="125"/>
    </location>
</feature>
<dbReference type="Proteomes" id="UP000294887">
    <property type="component" value="Unassembled WGS sequence"/>
</dbReference>
<comment type="subunit">
    <text evidence="9">The complex comprises the extracytoplasmic solute receptor protein and the two transmembrane proteins.</text>
</comment>
<evidence type="ECO:0000256" key="1">
    <source>
        <dbReference type="ARBA" id="ARBA00004429"/>
    </source>
</evidence>
<evidence type="ECO:0000256" key="6">
    <source>
        <dbReference type="ARBA" id="ARBA00022989"/>
    </source>
</evidence>
<dbReference type="InterPro" id="IPR007387">
    <property type="entry name" value="TRAP_DctQ"/>
</dbReference>
<evidence type="ECO:0000256" key="2">
    <source>
        <dbReference type="ARBA" id="ARBA00022448"/>
    </source>
</evidence>
<feature type="transmembrane region" description="Helical" evidence="9">
    <location>
        <begin position="38"/>
        <end position="58"/>
    </location>
</feature>
<proteinExistence type="inferred from homology"/>
<evidence type="ECO:0000313" key="12">
    <source>
        <dbReference type="Proteomes" id="UP000294887"/>
    </source>
</evidence>
<evidence type="ECO:0000256" key="9">
    <source>
        <dbReference type="RuleBase" id="RU369079"/>
    </source>
</evidence>
<dbReference type="PANTHER" id="PTHR35011:SF4">
    <property type="entry name" value="SLL1102 PROTEIN"/>
    <property type="match status" value="1"/>
</dbReference>
<keyword evidence="7 9" id="KW-0472">Membrane</keyword>
<reference evidence="11 12" key="1">
    <citation type="submission" date="2019-03" db="EMBL/GenBank/DDBJ databases">
        <title>Genomic Encyclopedia of Type Strains, Phase IV (KMG-IV): sequencing the most valuable type-strain genomes for metagenomic binning, comparative biology and taxonomic classification.</title>
        <authorList>
            <person name="Goeker M."/>
        </authorList>
    </citation>
    <scope>NUCLEOTIDE SEQUENCE [LARGE SCALE GENOMIC DNA]</scope>
    <source>
        <strain evidence="11 12">DSM 24830</strain>
    </source>
</reference>
<evidence type="ECO:0000256" key="8">
    <source>
        <dbReference type="ARBA" id="ARBA00038436"/>
    </source>
</evidence>
<evidence type="ECO:0000313" key="11">
    <source>
        <dbReference type="EMBL" id="TCJ88751.1"/>
    </source>
</evidence>
<keyword evidence="4 9" id="KW-0997">Cell inner membrane</keyword>
<name>A0A4R1FD47_9GAMM</name>
<keyword evidence="2 9" id="KW-0813">Transport</keyword>
<dbReference type="AlphaFoldDB" id="A0A4R1FD47"/>
<dbReference type="InterPro" id="IPR055348">
    <property type="entry name" value="DctQ"/>
</dbReference>
<dbReference type="OrthoDB" id="9795655at2"/>
<keyword evidence="12" id="KW-1185">Reference proteome</keyword>
<keyword evidence="5 9" id="KW-0812">Transmembrane</keyword>
<organism evidence="11 12">
    <name type="scientific">Cocleimonas flava</name>
    <dbReference type="NCBI Taxonomy" id="634765"/>
    <lineage>
        <taxon>Bacteria</taxon>
        <taxon>Pseudomonadati</taxon>
        <taxon>Pseudomonadota</taxon>
        <taxon>Gammaproteobacteria</taxon>
        <taxon>Thiotrichales</taxon>
        <taxon>Thiotrichaceae</taxon>
        <taxon>Cocleimonas</taxon>
    </lineage>
</organism>
<evidence type="ECO:0000256" key="4">
    <source>
        <dbReference type="ARBA" id="ARBA00022519"/>
    </source>
</evidence>
<feature type="domain" description="Tripartite ATP-independent periplasmic transporters DctQ component" evidence="10">
    <location>
        <begin position="45"/>
        <end position="177"/>
    </location>
</feature>
<accession>A0A4R1FD47</accession>